<proteinExistence type="predicted"/>
<evidence type="ECO:0000313" key="6">
    <source>
        <dbReference type="EMBL" id="MBB6032668.1"/>
    </source>
</evidence>
<sequence>MPTISPGPGRHADEATLSETPTPPVIQAAYITAVGHHLPGPPISNDEIAARLGGVDARGERLRRRVLAANGIKTRHYALDESGATTILNEEIAALALSEALADRGLDASELDMLATATTQGDLLVPGFASMVHGRLGGGPMQVLSVGGVCASSLAALDAAVAKIRLGEHERAAVVGSELASRWLRRSRLDGARADAAFLRWMLSDGAGAVIVEPRPRPDRPSLRVDWIRHVSLAHANPVCMRAGSGDGLEPRAGTTWQDVDVDEAAASGMLRLRQDTGALQGLAEAGLREFQKLARTGLIDLARLDHVLCHYSSHAFRDMIVELLNDAGAAVKPEKWFSNLAERGNTGAASIYIALEECWRTGRFEPGQRVLLAVPESGRFSFAFAHLTCVEAGADEPATSAGRPAIPARRSVSTLHGRLDDVWRDFERGLDEVPILRRLNDGTVTMDDYLRLLRNLRQQVADGSGWIARAASSFSLKHFGLRSAAIRHAVEEHRDFMMLERDYAACGGSVEDIRAGEKNIGSEALSAYMFETASRPEPVGMLGAMFVIEGLGTGKAAAWAARFQDLLGLRDDQVSFLRYHGVADDDHYAMLVDLLSSVEDGAESDAIVKTAKVVARLYRLQLEELDNV</sequence>
<feature type="region of interest" description="Disordered" evidence="3">
    <location>
        <begin position="1"/>
        <end position="21"/>
    </location>
</feature>
<dbReference type="GO" id="GO:0004315">
    <property type="term" value="F:3-oxoacyl-[acyl-carrier-protein] synthase activity"/>
    <property type="evidence" value="ECO:0007669"/>
    <property type="project" value="InterPro"/>
</dbReference>
<dbReference type="GO" id="GO:0006633">
    <property type="term" value="P:fatty acid biosynthetic process"/>
    <property type="evidence" value="ECO:0007669"/>
    <property type="project" value="InterPro"/>
</dbReference>
<dbReference type="PANTHER" id="PTHR34069">
    <property type="entry name" value="3-OXOACYL-[ACYL-CARRIER-PROTEIN] SYNTHASE 3"/>
    <property type="match status" value="1"/>
</dbReference>
<comment type="caution">
    <text evidence="6">The sequence shown here is derived from an EMBL/GenBank/DDBJ whole genome shotgun (WGS) entry which is preliminary data.</text>
</comment>
<keyword evidence="7" id="KW-1185">Reference proteome</keyword>
<dbReference type="SUPFAM" id="SSF53901">
    <property type="entry name" value="Thiolase-like"/>
    <property type="match status" value="2"/>
</dbReference>
<keyword evidence="2 6" id="KW-0012">Acyltransferase</keyword>
<dbReference type="EMBL" id="JACHGT010000001">
    <property type="protein sequence ID" value="MBB6032668.1"/>
    <property type="molecule type" value="Genomic_DNA"/>
</dbReference>
<dbReference type="CDD" id="cd00827">
    <property type="entry name" value="init_cond_enzymes"/>
    <property type="match status" value="1"/>
</dbReference>
<name>A0A841FFQ4_9ACTN</name>
<gene>
    <name evidence="6" type="ORF">HNR73_000510</name>
</gene>
<dbReference type="Proteomes" id="UP000548476">
    <property type="component" value="Unassembled WGS sequence"/>
</dbReference>
<feature type="domain" description="Beta-ketoacyl-[acyl-carrier-protein] synthase III N-terminal" evidence="5">
    <location>
        <begin position="149"/>
        <end position="218"/>
    </location>
</feature>
<dbReference type="InterPro" id="IPR016084">
    <property type="entry name" value="Haem_Oase-like_multi-hlx"/>
</dbReference>
<feature type="domain" description="Beta-ketoacyl-[acyl-carrier-protein] synthase III C-terminal" evidence="4">
    <location>
        <begin position="303"/>
        <end position="374"/>
    </location>
</feature>
<keyword evidence="1 6" id="KW-0808">Transferase</keyword>
<dbReference type="SUPFAM" id="SSF48613">
    <property type="entry name" value="Heme oxygenase-like"/>
    <property type="match status" value="1"/>
</dbReference>
<evidence type="ECO:0000256" key="1">
    <source>
        <dbReference type="ARBA" id="ARBA00022679"/>
    </source>
</evidence>
<organism evidence="6 7">
    <name type="scientific">Phytomonospora endophytica</name>
    <dbReference type="NCBI Taxonomy" id="714109"/>
    <lineage>
        <taxon>Bacteria</taxon>
        <taxon>Bacillati</taxon>
        <taxon>Actinomycetota</taxon>
        <taxon>Actinomycetes</taxon>
        <taxon>Micromonosporales</taxon>
        <taxon>Micromonosporaceae</taxon>
        <taxon>Phytomonospora</taxon>
    </lineage>
</organism>
<evidence type="ECO:0000313" key="7">
    <source>
        <dbReference type="Proteomes" id="UP000548476"/>
    </source>
</evidence>
<dbReference type="PANTHER" id="PTHR34069:SF3">
    <property type="entry name" value="ACYL-COA:ACYL-COA ALKYLTRANSFERASE"/>
    <property type="match status" value="1"/>
</dbReference>
<dbReference type="InterPro" id="IPR013747">
    <property type="entry name" value="ACP_syn_III_C"/>
</dbReference>
<protein>
    <submittedName>
        <fullName evidence="6">3-oxoacyl-[acyl-carrier-protein] synthase-3</fullName>
        <ecNumber evidence="6">2.3.1.180</ecNumber>
    </submittedName>
</protein>
<dbReference type="Gene3D" id="1.20.910.10">
    <property type="entry name" value="Heme oxygenase-like"/>
    <property type="match status" value="1"/>
</dbReference>
<dbReference type="GO" id="GO:0044550">
    <property type="term" value="P:secondary metabolite biosynthetic process"/>
    <property type="evidence" value="ECO:0007669"/>
    <property type="project" value="TreeGrafter"/>
</dbReference>
<dbReference type="InterPro" id="IPR013751">
    <property type="entry name" value="ACP_syn_III_N"/>
</dbReference>
<dbReference type="RefSeq" id="WP_221330635.1">
    <property type="nucleotide sequence ID" value="NZ_BONT01000035.1"/>
</dbReference>
<evidence type="ECO:0000259" key="4">
    <source>
        <dbReference type="Pfam" id="PF08541"/>
    </source>
</evidence>
<reference evidence="6 7" key="1">
    <citation type="submission" date="2020-08" db="EMBL/GenBank/DDBJ databases">
        <title>Genomic Encyclopedia of Type Strains, Phase IV (KMG-IV): sequencing the most valuable type-strain genomes for metagenomic binning, comparative biology and taxonomic classification.</title>
        <authorList>
            <person name="Goeker M."/>
        </authorList>
    </citation>
    <scope>NUCLEOTIDE SEQUENCE [LARGE SCALE GENOMIC DNA]</scope>
    <source>
        <strain evidence="6 7">YIM 65646</strain>
    </source>
</reference>
<evidence type="ECO:0000259" key="5">
    <source>
        <dbReference type="Pfam" id="PF08545"/>
    </source>
</evidence>
<dbReference type="InterPro" id="IPR016039">
    <property type="entry name" value="Thiolase-like"/>
</dbReference>
<dbReference type="EC" id="2.3.1.180" evidence="6"/>
<accession>A0A841FFQ4</accession>
<dbReference type="Pfam" id="PF08541">
    <property type="entry name" value="ACP_syn_III_C"/>
    <property type="match status" value="1"/>
</dbReference>
<dbReference type="AlphaFoldDB" id="A0A841FFQ4"/>
<evidence type="ECO:0000256" key="2">
    <source>
        <dbReference type="ARBA" id="ARBA00023315"/>
    </source>
</evidence>
<dbReference type="Pfam" id="PF14518">
    <property type="entry name" value="Haem_oxygenas_2"/>
    <property type="match status" value="1"/>
</dbReference>
<dbReference type="Gene3D" id="3.40.47.10">
    <property type="match status" value="2"/>
</dbReference>
<dbReference type="Pfam" id="PF08545">
    <property type="entry name" value="ACP_syn_III"/>
    <property type="match status" value="1"/>
</dbReference>
<evidence type="ECO:0000256" key="3">
    <source>
        <dbReference type="SAM" id="MobiDB-lite"/>
    </source>
</evidence>
<dbReference type="GO" id="GO:0033818">
    <property type="term" value="F:beta-ketoacyl-acyl-carrier-protein synthase III activity"/>
    <property type="evidence" value="ECO:0007669"/>
    <property type="project" value="UniProtKB-EC"/>
</dbReference>